<dbReference type="CDD" id="cd06261">
    <property type="entry name" value="TM_PBP2"/>
    <property type="match status" value="1"/>
</dbReference>
<dbReference type="PROSITE" id="PS50928">
    <property type="entry name" value="ABC_TM1"/>
    <property type="match status" value="1"/>
</dbReference>
<evidence type="ECO:0000256" key="3">
    <source>
        <dbReference type="ARBA" id="ARBA00022475"/>
    </source>
</evidence>
<dbReference type="GO" id="GO:0005886">
    <property type="term" value="C:plasma membrane"/>
    <property type="evidence" value="ECO:0007669"/>
    <property type="project" value="UniProtKB-SubCell"/>
</dbReference>
<dbReference type="InterPro" id="IPR000515">
    <property type="entry name" value="MetI-like"/>
</dbReference>
<keyword evidence="6 7" id="KW-0472">Membrane</keyword>
<dbReference type="PANTHER" id="PTHR30450:SF1">
    <property type="entry name" value="D-METHIONINE TRANSPORT SYSTEM PERMEASE PROTEIN METI-RELATED"/>
    <property type="match status" value="1"/>
</dbReference>
<comment type="caution">
    <text evidence="9">The sequence shown here is derived from an EMBL/GenBank/DDBJ whole genome shotgun (WGS) entry which is preliminary data.</text>
</comment>
<evidence type="ECO:0000256" key="7">
    <source>
        <dbReference type="RuleBase" id="RU363032"/>
    </source>
</evidence>
<dbReference type="Proteomes" id="UP000231742">
    <property type="component" value="Unassembled WGS sequence"/>
</dbReference>
<dbReference type="AlphaFoldDB" id="A0A2M9D8Y4"/>
<dbReference type="InterPro" id="IPR035906">
    <property type="entry name" value="MetI-like_sf"/>
</dbReference>
<evidence type="ECO:0000256" key="6">
    <source>
        <dbReference type="ARBA" id="ARBA00023136"/>
    </source>
</evidence>
<evidence type="ECO:0000256" key="5">
    <source>
        <dbReference type="ARBA" id="ARBA00022989"/>
    </source>
</evidence>
<evidence type="ECO:0000256" key="1">
    <source>
        <dbReference type="ARBA" id="ARBA00004651"/>
    </source>
</evidence>
<sequence length="233" mass="24739">MIDTTAPGFWPQLFETLLKATGETLYQVGVTMLITLVLGLVLGTLLVVTDRGGILERPFGSLVAGRVINVVTQTVVNLGRSIPFIILMIALIPFTRLILGSAFGVTAAIVPLTVAAIPFYARIVEISLREVNEGLVEAGHSLGATRWQLVSKVIIPEAVPGLIRGFTTTVVSIVNYSAIVGAIGGGGLGDVAIRYGHQRYSVIHIVAVIIVLVAIVQIVQVVGARLANRMSHR</sequence>
<feature type="transmembrane region" description="Helical" evidence="7">
    <location>
        <begin position="173"/>
        <end position="196"/>
    </location>
</feature>
<dbReference type="PANTHER" id="PTHR30450">
    <property type="entry name" value="ABC TRANSPORTER PERMEASE"/>
    <property type="match status" value="1"/>
</dbReference>
<protein>
    <submittedName>
        <fullName evidence="9">D-methionine transport system permease protein</fullName>
    </submittedName>
</protein>
<comment type="similarity">
    <text evidence="7">Belongs to the binding-protein-dependent transport system permease family.</text>
</comment>
<gene>
    <name evidence="9" type="ORF">CLV85_1320</name>
</gene>
<keyword evidence="5 7" id="KW-1133">Transmembrane helix</keyword>
<evidence type="ECO:0000256" key="4">
    <source>
        <dbReference type="ARBA" id="ARBA00022692"/>
    </source>
</evidence>
<organism evidence="9 10">
    <name type="scientific">Salinibacterium amurskyense</name>
    <dbReference type="NCBI Taxonomy" id="205941"/>
    <lineage>
        <taxon>Bacteria</taxon>
        <taxon>Bacillati</taxon>
        <taxon>Actinomycetota</taxon>
        <taxon>Actinomycetes</taxon>
        <taxon>Micrococcales</taxon>
        <taxon>Microbacteriaceae</taxon>
        <taxon>Salinibacterium</taxon>
    </lineage>
</organism>
<keyword evidence="3" id="KW-1003">Cell membrane</keyword>
<dbReference type="EMBL" id="PGFH01000001">
    <property type="protein sequence ID" value="PJJ82130.1"/>
    <property type="molecule type" value="Genomic_DNA"/>
</dbReference>
<dbReference type="GO" id="GO:0048473">
    <property type="term" value="P:D-methionine transmembrane transport"/>
    <property type="evidence" value="ECO:0007669"/>
    <property type="project" value="TreeGrafter"/>
</dbReference>
<reference evidence="9 10" key="1">
    <citation type="submission" date="2017-11" db="EMBL/GenBank/DDBJ databases">
        <title>Genomic Encyclopedia of Archaeal and Bacterial Type Strains, Phase II (KMG-II): From Individual Species to Whole Genera.</title>
        <authorList>
            <person name="Goeker M."/>
        </authorList>
    </citation>
    <scope>NUCLEOTIDE SEQUENCE [LARGE SCALE GENOMIC DNA]</scope>
    <source>
        <strain evidence="9 10">DSM 16400</strain>
    </source>
</reference>
<feature type="transmembrane region" description="Helical" evidence="7">
    <location>
        <begin position="98"/>
        <end position="121"/>
    </location>
</feature>
<comment type="subcellular location">
    <subcellularLocation>
        <location evidence="1 7">Cell membrane</location>
        <topology evidence="1 7">Multi-pass membrane protein</topology>
    </subcellularLocation>
</comment>
<keyword evidence="4 7" id="KW-0812">Transmembrane</keyword>
<accession>A0A2M9D8Y4</accession>
<evidence type="ECO:0000313" key="9">
    <source>
        <dbReference type="EMBL" id="PJJ82130.1"/>
    </source>
</evidence>
<dbReference type="Pfam" id="PF00528">
    <property type="entry name" value="BPD_transp_1"/>
    <property type="match status" value="1"/>
</dbReference>
<name>A0A2M9D8Y4_9MICO</name>
<keyword evidence="2 7" id="KW-0813">Transport</keyword>
<evidence type="ECO:0000259" key="8">
    <source>
        <dbReference type="PROSITE" id="PS50928"/>
    </source>
</evidence>
<dbReference type="SUPFAM" id="SSF161098">
    <property type="entry name" value="MetI-like"/>
    <property type="match status" value="1"/>
</dbReference>
<feature type="domain" description="ABC transmembrane type-1" evidence="8">
    <location>
        <begin position="21"/>
        <end position="221"/>
    </location>
</feature>
<keyword evidence="10" id="KW-1185">Reference proteome</keyword>
<dbReference type="RefSeq" id="WP_100388754.1">
    <property type="nucleotide sequence ID" value="NZ_BMZU01000001.1"/>
</dbReference>
<feature type="transmembrane region" description="Helical" evidence="7">
    <location>
        <begin position="25"/>
        <end position="49"/>
    </location>
</feature>
<feature type="transmembrane region" description="Helical" evidence="7">
    <location>
        <begin position="70"/>
        <end position="92"/>
    </location>
</feature>
<feature type="transmembrane region" description="Helical" evidence="7">
    <location>
        <begin position="202"/>
        <end position="227"/>
    </location>
</feature>
<evidence type="ECO:0000313" key="10">
    <source>
        <dbReference type="Proteomes" id="UP000231742"/>
    </source>
</evidence>
<proteinExistence type="inferred from homology"/>
<dbReference type="InterPro" id="IPR051322">
    <property type="entry name" value="AA_ABC_Transporter_Permease"/>
</dbReference>
<dbReference type="Gene3D" id="1.10.3720.10">
    <property type="entry name" value="MetI-like"/>
    <property type="match status" value="1"/>
</dbReference>
<evidence type="ECO:0000256" key="2">
    <source>
        <dbReference type="ARBA" id="ARBA00022448"/>
    </source>
</evidence>
<dbReference type="OrthoDB" id="9793490at2"/>